<proteinExistence type="predicted"/>
<dbReference type="EMBL" id="AFRT01000907">
    <property type="protein sequence ID" value="ELU42178.1"/>
    <property type="molecule type" value="Genomic_DNA"/>
</dbReference>
<dbReference type="AlphaFoldDB" id="L8WZH6"/>
<organism evidence="1 2">
    <name type="scientific">Thanatephorus cucumeris (strain AG1-IA)</name>
    <name type="common">Rice sheath blight fungus</name>
    <name type="synonym">Rhizoctonia solani</name>
    <dbReference type="NCBI Taxonomy" id="983506"/>
    <lineage>
        <taxon>Eukaryota</taxon>
        <taxon>Fungi</taxon>
        <taxon>Dikarya</taxon>
        <taxon>Basidiomycota</taxon>
        <taxon>Agaricomycotina</taxon>
        <taxon>Agaricomycetes</taxon>
        <taxon>Cantharellales</taxon>
        <taxon>Ceratobasidiaceae</taxon>
        <taxon>Rhizoctonia</taxon>
        <taxon>Rhizoctonia solani AG-1</taxon>
    </lineage>
</organism>
<sequence>MSKLTTLEPVGILRFAPVHIRHPVTMVQTTTLYWAMLSYVSETYMRSITMAILSRPSLVSILPVHLFDFFLLRMLLPRVKNSSKPGPRACKDCHLNSI</sequence>
<evidence type="ECO:0000313" key="1">
    <source>
        <dbReference type="EMBL" id="ELU42178.1"/>
    </source>
</evidence>
<name>L8WZH6_THACA</name>
<dbReference type="HOGENOM" id="CLU_2335098_0_0_1"/>
<keyword evidence="2" id="KW-1185">Reference proteome</keyword>
<gene>
    <name evidence="1" type="ORF">AG1IA_03790</name>
</gene>
<accession>L8WZH6</accession>
<comment type="caution">
    <text evidence="1">The sequence shown here is derived from an EMBL/GenBank/DDBJ whole genome shotgun (WGS) entry which is preliminary data.</text>
</comment>
<evidence type="ECO:0000313" key="2">
    <source>
        <dbReference type="Proteomes" id="UP000011668"/>
    </source>
</evidence>
<reference evidence="1 2" key="1">
    <citation type="journal article" date="2013" name="Nat. Commun.">
        <title>The evolution and pathogenic mechanisms of the rice sheath blight pathogen.</title>
        <authorList>
            <person name="Zheng A."/>
            <person name="Lin R."/>
            <person name="Xu L."/>
            <person name="Qin P."/>
            <person name="Tang C."/>
            <person name="Ai P."/>
            <person name="Zhang D."/>
            <person name="Liu Y."/>
            <person name="Sun Z."/>
            <person name="Feng H."/>
            <person name="Wang Y."/>
            <person name="Chen Y."/>
            <person name="Liang X."/>
            <person name="Fu R."/>
            <person name="Li Q."/>
            <person name="Zhang J."/>
            <person name="Yu X."/>
            <person name="Xie Z."/>
            <person name="Ding L."/>
            <person name="Guan P."/>
            <person name="Tang J."/>
            <person name="Liang Y."/>
            <person name="Wang S."/>
            <person name="Deng Q."/>
            <person name="Li S."/>
            <person name="Zhu J."/>
            <person name="Wang L."/>
            <person name="Liu H."/>
            <person name="Li P."/>
        </authorList>
    </citation>
    <scope>NUCLEOTIDE SEQUENCE [LARGE SCALE GENOMIC DNA]</scope>
    <source>
        <strain evidence="2">AG-1 IA</strain>
    </source>
</reference>
<protein>
    <submittedName>
        <fullName evidence="1">Uncharacterized protein</fullName>
    </submittedName>
</protein>
<dbReference type="Proteomes" id="UP000011668">
    <property type="component" value="Unassembled WGS sequence"/>
</dbReference>